<dbReference type="InterPro" id="IPR001128">
    <property type="entry name" value="Cyt_P450"/>
</dbReference>
<dbReference type="PANTHER" id="PTHR46696">
    <property type="entry name" value="P450, PUTATIVE (EUROFUNG)-RELATED"/>
    <property type="match status" value="1"/>
</dbReference>
<dbReference type="EMBL" id="JBBDGM010000007">
    <property type="protein sequence ID" value="MEJ1088721.1"/>
    <property type="molecule type" value="Genomic_DNA"/>
</dbReference>
<keyword evidence="2" id="KW-0479">Metal-binding</keyword>
<evidence type="ECO:0000256" key="1">
    <source>
        <dbReference type="ARBA" id="ARBA00010617"/>
    </source>
</evidence>
<dbReference type="InterPro" id="IPR036396">
    <property type="entry name" value="Cyt_P450_sf"/>
</dbReference>
<keyword evidence="4" id="KW-1185">Reference proteome</keyword>
<gene>
    <name evidence="3" type="ORF">WDU99_10370</name>
</gene>
<dbReference type="Pfam" id="PF00067">
    <property type="entry name" value="p450"/>
    <property type="match status" value="1"/>
</dbReference>
<evidence type="ECO:0000313" key="3">
    <source>
        <dbReference type="EMBL" id="MEJ1088721.1"/>
    </source>
</evidence>
<sequence length="363" mass="39846">MSDTVRLTRHADVVAAAKDAEAFSSRTSRHLHVPNGMDGDEHRAYRAVVDRQMTPQIVAELEPMLDKAAREVVAALPVGEVFDAVTDLGEAFAVRAQCRWLGWPVEIERELRQWMARNYAAAQRPDPAVNAQIAADFDALVTRQVDAHRAARENGTSTADATDRLLDERVHGRPLTDEEIVSILRNWTAGDLGSLARCVGVVVHRLAENPRWQQRVRRLAHGIRGGGADADAQRHEFDAILGECLREDDPFVANKRITTCPVTTPSGERIAEETPVLLDWTAANRDPAVFSDAFDPQAHAAENLVFGIGPHVCPGRDLSYAELRAVTMALLEGAALIESAGDRHPIRHEPPLGGWASVPVIRH</sequence>
<dbReference type="SUPFAM" id="SSF48264">
    <property type="entry name" value="Cytochrome P450"/>
    <property type="match status" value="1"/>
</dbReference>
<keyword evidence="2" id="KW-0560">Oxidoreductase</keyword>
<keyword evidence="2" id="KW-0349">Heme</keyword>
<dbReference type="RefSeq" id="WP_337332377.1">
    <property type="nucleotide sequence ID" value="NZ_JBBDGM010000007.1"/>
</dbReference>
<keyword evidence="2" id="KW-0408">Iron</keyword>
<dbReference type="PANTHER" id="PTHR46696:SF6">
    <property type="entry name" value="P450, PUTATIVE (EUROFUNG)-RELATED"/>
    <property type="match status" value="1"/>
</dbReference>
<keyword evidence="2" id="KW-0503">Monooxygenase</keyword>
<organism evidence="3 4">
    <name type="scientific">Microbacterium bandirmense</name>
    <dbReference type="NCBI Taxonomy" id="3122050"/>
    <lineage>
        <taxon>Bacteria</taxon>
        <taxon>Bacillati</taxon>
        <taxon>Actinomycetota</taxon>
        <taxon>Actinomycetes</taxon>
        <taxon>Micrococcales</taxon>
        <taxon>Microbacteriaceae</taxon>
        <taxon>Microbacterium</taxon>
    </lineage>
</organism>
<dbReference type="Gene3D" id="1.10.630.10">
    <property type="entry name" value="Cytochrome P450"/>
    <property type="match status" value="1"/>
</dbReference>
<protein>
    <submittedName>
        <fullName evidence="3">Cytochrome P450</fullName>
    </submittedName>
</protein>
<proteinExistence type="inferred from homology"/>
<dbReference type="PROSITE" id="PS00086">
    <property type="entry name" value="CYTOCHROME_P450"/>
    <property type="match status" value="1"/>
</dbReference>
<name>A0ABU8LDR7_9MICO</name>
<evidence type="ECO:0000313" key="4">
    <source>
        <dbReference type="Proteomes" id="UP001371224"/>
    </source>
</evidence>
<evidence type="ECO:0000256" key="2">
    <source>
        <dbReference type="RuleBase" id="RU000461"/>
    </source>
</evidence>
<dbReference type="InterPro" id="IPR017972">
    <property type="entry name" value="Cyt_P450_CS"/>
</dbReference>
<comment type="similarity">
    <text evidence="1 2">Belongs to the cytochrome P450 family.</text>
</comment>
<comment type="caution">
    <text evidence="3">The sequence shown here is derived from an EMBL/GenBank/DDBJ whole genome shotgun (WGS) entry which is preliminary data.</text>
</comment>
<reference evidence="3 4" key="1">
    <citation type="submission" date="2024-02" db="EMBL/GenBank/DDBJ databases">
        <authorList>
            <person name="Saticioglu I.B."/>
        </authorList>
    </citation>
    <scope>NUCLEOTIDE SEQUENCE [LARGE SCALE GENOMIC DNA]</scope>
    <source>
        <strain evidence="3 4">Mu-80</strain>
    </source>
</reference>
<dbReference type="Proteomes" id="UP001371224">
    <property type="component" value="Unassembled WGS sequence"/>
</dbReference>
<accession>A0ABU8LDR7</accession>